<dbReference type="KEGG" id="wsu:WS1096"/>
<dbReference type="eggNOG" id="COG3736">
    <property type="taxonomic scope" value="Bacteria"/>
</dbReference>
<reference evidence="7 8" key="1">
    <citation type="journal article" date="2003" name="Proc. Natl. Acad. Sci. U.S.A.">
        <title>Complete genome sequence and analysis of Wolinella succinogenes.</title>
        <authorList>
            <person name="Baar C."/>
            <person name="Eppinger M."/>
            <person name="Raddatz G."/>
            <person name="Simon JM."/>
            <person name="Lanz C."/>
            <person name="Klimmek O."/>
            <person name="Nandakumar R."/>
            <person name="Gross R."/>
            <person name="Rosinus A."/>
            <person name="Keller H."/>
            <person name="Jagtap P."/>
            <person name="Linke B."/>
            <person name="Meyer F."/>
            <person name="Lederer H."/>
            <person name="Schuster S.C."/>
        </authorList>
    </citation>
    <scope>NUCLEOTIDE SEQUENCE [LARGE SCALE GENOMIC DNA]</scope>
    <source>
        <strain evidence="8">ATCC 29543 / DSM 1740 / CCUG 13145 / JCM 31913 / LMG 7466 / NCTC 11488 / FDC 602W</strain>
    </source>
</reference>
<evidence type="ECO:0000259" key="6">
    <source>
        <dbReference type="Pfam" id="PF04335"/>
    </source>
</evidence>
<keyword evidence="3 5" id="KW-1133">Transmembrane helix</keyword>
<evidence type="ECO:0000256" key="1">
    <source>
        <dbReference type="ARBA" id="ARBA00004167"/>
    </source>
</evidence>
<protein>
    <submittedName>
        <fullName evidence="7">COMB1</fullName>
    </submittedName>
</protein>
<dbReference type="Proteomes" id="UP000000422">
    <property type="component" value="Chromosome"/>
</dbReference>
<name>Q7MRR6_WOLSU</name>
<dbReference type="Gene3D" id="3.10.450.230">
    <property type="entry name" value="VirB8 protein"/>
    <property type="match status" value="1"/>
</dbReference>
<feature type="transmembrane region" description="Helical" evidence="5">
    <location>
        <begin position="21"/>
        <end position="44"/>
    </location>
</feature>
<evidence type="ECO:0000313" key="7">
    <source>
        <dbReference type="EMBL" id="CAE10190.1"/>
    </source>
</evidence>
<proteinExistence type="predicted"/>
<organism evidence="8">
    <name type="scientific">Wolinella succinogenes (strain ATCC 29543 / DSM 1740 / CCUG 13145 / JCM 31913 / LMG 7466 / NCTC 11488 / FDC 602W)</name>
    <name type="common">Vibrio succinogenes</name>
    <dbReference type="NCBI Taxonomy" id="273121"/>
    <lineage>
        <taxon>Bacteria</taxon>
        <taxon>Pseudomonadati</taxon>
        <taxon>Campylobacterota</taxon>
        <taxon>Epsilonproteobacteria</taxon>
        <taxon>Campylobacterales</taxon>
        <taxon>Helicobacteraceae</taxon>
        <taxon>Wolinella</taxon>
    </lineage>
</organism>
<dbReference type="InterPro" id="IPR007430">
    <property type="entry name" value="VirB8"/>
</dbReference>
<evidence type="ECO:0000313" key="8">
    <source>
        <dbReference type="Proteomes" id="UP000000422"/>
    </source>
</evidence>
<dbReference type="SUPFAM" id="SSF54427">
    <property type="entry name" value="NTF2-like"/>
    <property type="match status" value="1"/>
</dbReference>
<dbReference type="AlphaFoldDB" id="Q7MRR6"/>
<keyword evidence="2 5" id="KW-0812">Transmembrane</keyword>
<evidence type="ECO:0000256" key="5">
    <source>
        <dbReference type="SAM" id="Phobius"/>
    </source>
</evidence>
<feature type="domain" description="Bacterial virulence protein VirB8" evidence="6">
    <location>
        <begin position="22"/>
        <end position="206"/>
    </location>
</feature>
<evidence type="ECO:0000256" key="3">
    <source>
        <dbReference type="ARBA" id="ARBA00022989"/>
    </source>
</evidence>
<keyword evidence="4 5" id="KW-0472">Membrane</keyword>
<accession>Q7MRR6</accession>
<evidence type="ECO:0000256" key="4">
    <source>
        <dbReference type="ARBA" id="ARBA00023136"/>
    </source>
</evidence>
<evidence type="ECO:0000256" key="2">
    <source>
        <dbReference type="ARBA" id="ARBA00022692"/>
    </source>
</evidence>
<keyword evidence="8" id="KW-1185">Reference proteome</keyword>
<dbReference type="InterPro" id="IPR032710">
    <property type="entry name" value="NTF2-like_dom_sf"/>
</dbReference>
<comment type="subcellular location">
    <subcellularLocation>
        <location evidence="1">Membrane</location>
        <topology evidence="1">Single-pass membrane protein</topology>
    </subcellularLocation>
</comment>
<dbReference type="Pfam" id="PF04335">
    <property type="entry name" value="VirB8"/>
    <property type="match status" value="1"/>
</dbReference>
<dbReference type="CDD" id="cd16424">
    <property type="entry name" value="VirB8"/>
    <property type="match status" value="1"/>
</dbReference>
<dbReference type="HOGENOM" id="CLU_097107_0_0_7"/>
<dbReference type="GO" id="GO:0016020">
    <property type="term" value="C:membrane"/>
    <property type="evidence" value="ECO:0007669"/>
    <property type="project" value="UniProtKB-SubCell"/>
</dbReference>
<dbReference type="EMBL" id="BX571660">
    <property type="protein sequence ID" value="CAE10190.1"/>
    <property type="molecule type" value="Genomic_DNA"/>
</dbReference>
<dbReference type="STRING" id="273121.WS1096"/>
<gene>
    <name evidence="7" type="primary">COMB1</name>
    <name evidence="7" type="ordered locus">WS1096</name>
</gene>
<sequence length="214" mass="24607">MYEKVRVATSLHRLKRRLIDYLLLACIAELLVIVVLITAIITLFPLKEKEPYLVHFSNAEQNFVTLERAGAELRSDKAVLTALMATYVRNREMIDRMTEKERFEEVRLQSSAKVWRSFETLVNTENSIYAQKKLKREIRLVNISFLRVGISTVDFIAKTTNGENGSTISEERYRAVLSYGFADTKLRFDEKNMNPTGFLVNDYGVTQINIGDAL</sequence>